<dbReference type="PANTHER" id="PTHR31017:SF1">
    <property type="entry name" value="LATE SECRETORY PATHWAY PROTEIN AVL9 HOMOLOG"/>
    <property type="match status" value="1"/>
</dbReference>
<feature type="compositionally biased region" description="Low complexity" evidence="1">
    <location>
        <begin position="351"/>
        <end position="379"/>
    </location>
</feature>
<feature type="compositionally biased region" description="Low complexity" evidence="1">
    <location>
        <begin position="661"/>
        <end position="680"/>
    </location>
</feature>
<proteinExistence type="predicted"/>
<dbReference type="OrthoDB" id="26278at2759"/>
<dbReference type="InParanoid" id="F2TXY2"/>
<dbReference type="GO" id="GO:0005737">
    <property type="term" value="C:cytoplasm"/>
    <property type="evidence" value="ECO:0007669"/>
    <property type="project" value="TreeGrafter"/>
</dbReference>
<feature type="region of interest" description="Disordered" evidence="1">
    <location>
        <begin position="274"/>
        <end position="319"/>
    </location>
</feature>
<evidence type="ECO:0000313" key="4">
    <source>
        <dbReference type="Proteomes" id="UP000007799"/>
    </source>
</evidence>
<dbReference type="InterPro" id="IPR018307">
    <property type="entry name" value="ABL9/DENND6_dom"/>
</dbReference>
<dbReference type="OMA" id="NINAQME"/>
<keyword evidence="4" id="KW-1185">Reference proteome</keyword>
<accession>F2TXY2</accession>
<evidence type="ECO:0000259" key="2">
    <source>
        <dbReference type="Pfam" id="PF09794"/>
    </source>
</evidence>
<dbReference type="Pfam" id="PF09794">
    <property type="entry name" value="Avl9"/>
    <property type="match status" value="1"/>
</dbReference>
<name>F2TXY2_SALR5</name>
<protein>
    <recommendedName>
        <fullName evidence="2">AVL9/DENND6 domain-containing protein</fullName>
    </recommendedName>
</protein>
<dbReference type="Proteomes" id="UP000007799">
    <property type="component" value="Unassembled WGS sequence"/>
</dbReference>
<feature type="compositionally biased region" description="Basic and acidic residues" evidence="1">
    <location>
        <begin position="682"/>
        <end position="695"/>
    </location>
</feature>
<feature type="domain" description="AVL9/DENND6" evidence="2">
    <location>
        <begin position="26"/>
        <end position="522"/>
    </location>
</feature>
<feature type="compositionally biased region" description="Low complexity" evidence="1">
    <location>
        <begin position="301"/>
        <end position="311"/>
    </location>
</feature>
<gene>
    <name evidence="3" type="ORF">PTSG_00942</name>
</gene>
<dbReference type="PANTHER" id="PTHR31017">
    <property type="entry name" value="LATE SECRETORY PATHWAY PROTEIN AVL9-RELATED"/>
    <property type="match status" value="1"/>
</dbReference>
<dbReference type="EMBL" id="GL832956">
    <property type="protein sequence ID" value="EGD76241.1"/>
    <property type="molecule type" value="Genomic_DNA"/>
</dbReference>
<dbReference type="FunCoup" id="F2TXY2">
    <property type="interactions" value="915"/>
</dbReference>
<dbReference type="eggNOG" id="KOG3823">
    <property type="taxonomic scope" value="Eukaryota"/>
</dbReference>
<dbReference type="InterPro" id="IPR051731">
    <property type="entry name" value="DENND11/AVL9_GEFs"/>
</dbReference>
<evidence type="ECO:0000256" key="1">
    <source>
        <dbReference type="SAM" id="MobiDB-lite"/>
    </source>
</evidence>
<organism evidence="4">
    <name type="scientific">Salpingoeca rosetta (strain ATCC 50818 / BSB-021)</name>
    <dbReference type="NCBI Taxonomy" id="946362"/>
    <lineage>
        <taxon>Eukaryota</taxon>
        <taxon>Choanoflagellata</taxon>
        <taxon>Craspedida</taxon>
        <taxon>Salpingoecidae</taxon>
        <taxon>Salpingoeca</taxon>
    </lineage>
</organism>
<evidence type="ECO:0000313" key="3">
    <source>
        <dbReference type="EMBL" id="EGD76241.1"/>
    </source>
</evidence>
<reference evidence="3" key="1">
    <citation type="submission" date="2009-08" db="EMBL/GenBank/DDBJ databases">
        <title>Annotation of Salpingoeca rosetta.</title>
        <authorList>
            <consortium name="The Broad Institute Genome Sequencing Platform"/>
            <person name="Russ C."/>
            <person name="Cuomo C."/>
            <person name="Burger G."/>
            <person name="Gray M.W."/>
            <person name="Holland P.W.H."/>
            <person name="King N."/>
            <person name="Lang F.B.F."/>
            <person name="Roger A.J."/>
            <person name="Ruiz-Trillo I."/>
            <person name="Young S.K."/>
            <person name="Zeng Q."/>
            <person name="Gargeya S."/>
            <person name="Alvarado L."/>
            <person name="Berlin A."/>
            <person name="Chapman S.B."/>
            <person name="Chen Z."/>
            <person name="Freedman E."/>
            <person name="Gellesch M."/>
            <person name="Goldberg J."/>
            <person name="Griggs A."/>
            <person name="Gujja S."/>
            <person name="Heilman E."/>
            <person name="Heiman D."/>
            <person name="Howarth C."/>
            <person name="Mehta T."/>
            <person name="Neiman D."/>
            <person name="Pearson M."/>
            <person name="Roberts A."/>
            <person name="Saif S."/>
            <person name="Shea T."/>
            <person name="Shenoy N."/>
            <person name="Sisk P."/>
            <person name="Stolte C."/>
            <person name="Sykes S."/>
            <person name="White J."/>
            <person name="Yandava C."/>
            <person name="Haas B."/>
            <person name="Nusbaum C."/>
            <person name="Birren B."/>
        </authorList>
    </citation>
    <scope>NUCLEOTIDE SEQUENCE [LARGE SCALE GENOMIC DNA]</scope>
    <source>
        <strain evidence="3">ATCC 50818</strain>
    </source>
</reference>
<sequence>MMSDTDAGAEEATGTATAPITSAATVVNVLLVDFHHKFGPVVEYSINPIAGETARDGKVKLPDEWKHLPFLALPDGLHNHEEDVTYFTLPALCEASGDDGVKGDDTNADAPGELLQQQQRPRVYGVAVSRQIQTQDLQTSDAHVTRNTVLKAICVISTTPAFTTITNALRPCTSVLFDQRDFTNKAILHDLEASLNRSLASSTIADIVATQDFGLTEWLYRLRYVLMQVYKLMLLQKKILVCDTSGATPASSLSRLALALASLLPGALDGATTQTTTASRAAKAKNQGDNGSHAPPMQAPSSSSSSSSSSSTTRSQLSDEMTALLEASIAAFTHQQEQVWLETGEMQRTMQSPSSTPSSSTPSQQQHGRQGGQVVQAAEGSDDRSGDDEDDVLSSFSSRVRRMNVRLLCPYPGLLRLFPHACLQQADELRGSHFLACPTNMMMVRSDFLHPDVVLDLSKKPTLKFMEPGLKAKASLSTPDLRFIDQLVSSVRKREVGSSGDGESGYAGGDEHIRHSFHTYLLQAAICADTARAHATKANLDRLADFNWDWFAAWRSTVPYARWCHYSDAVLSVYHLRPCDLEASRLHVCAGALQVADVGRRFRQLTTTQLGAERTEAASQRFRATVDQSEKALSEAYEASKKGIASAVSSIRSWWGSVSNQQRPAPSATASSQQQSQTRAKQLSDDASEHGESHA</sequence>
<feature type="region of interest" description="Disordered" evidence="1">
    <location>
        <begin position="345"/>
        <end position="393"/>
    </location>
</feature>
<dbReference type="STRING" id="946362.F2TXY2"/>
<dbReference type="RefSeq" id="XP_004998416.1">
    <property type="nucleotide sequence ID" value="XM_004998359.1"/>
</dbReference>
<feature type="region of interest" description="Disordered" evidence="1">
    <location>
        <begin position="658"/>
        <end position="695"/>
    </location>
</feature>
<dbReference type="GeneID" id="16079010"/>
<dbReference type="KEGG" id="sre:PTSG_00942"/>
<dbReference type="AlphaFoldDB" id="F2TXY2"/>